<comment type="caution">
    <text evidence="1">The sequence shown here is derived from an EMBL/GenBank/DDBJ whole genome shotgun (WGS) entry which is preliminary data.</text>
</comment>
<sequence>MSHFITHNKNIFDSKRKYNSNTFSIVRCYNKFRRKHDSSWWFIAGNTLDLITALKTGSNQI</sequence>
<dbReference type="Proteomes" id="UP001162164">
    <property type="component" value="Unassembled WGS sequence"/>
</dbReference>
<organism evidence="1 2">
    <name type="scientific">Molorchus minor</name>
    <dbReference type="NCBI Taxonomy" id="1323400"/>
    <lineage>
        <taxon>Eukaryota</taxon>
        <taxon>Metazoa</taxon>
        <taxon>Ecdysozoa</taxon>
        <taxon>Arthropoda</taxon>
        <taxon>Hexapoda</taxon>
        <taxon>Insecta</taxon>
        <taxon>Pterygota</taxon>
        <taxon>Neoptera</taxon>
        <taxon>Endopterygota</taxon>
        <taxon>Coleoptera</taxon>
        <taxon>Polyphaga</taxon>
        <taxon>Cucujiformia</taxon>
        <taxon>Chrysomeloidea</taxon>
        <taxon>Cerambycidae</taxon>
        <taxon>Lamiinae</taxon>
        <taxon>Monochamini</taxon>
        <taxon>Molorchus</taxon>
    </lineage>
</organism>
<evidence type="ECO:0000313" key="1">
    <source>
        <dbReference type="EMBL" id="KAJ8984853.1"/>
    </source>
</evidence>
<gene>
    <name evidence="1" type="ORF">NQ317_013054</name>
</gene>
<dbReference type="EMBL" id="JAPWTJ010000025">
    <property type="protein sequence ID" value="KAJ8984853.1"/>
    <property type="molecule type" value="Genomic_DNA"/>
</dbReference>
<evidence type="ECO:0000313" key="2">
    <source>
        <dbReference type="Proteomes" id="UP001162164"/>
    </source>
</evidence>
<protein>
    <submittedName>
        <fullName evidence="1">Uncharacterized protein</fullName>
    </submittedName>
</protein>
<proteinExistence type="predicted"/>
<reference evidence="1" key="1">
    <citation type="journal article" date="2023" name="Insect Mol. Biol.">
        <title>Genome sequencing provides insights into the evolution of gene families encoding plant cell wall-degrading enzymes in longhorned beetles.</title>
        <authorList>
            <person name="Shin N.R."/>
            <person name="Okamura Y."/>
            <person name="Kirsch R."/>
            <person name="Pauchet Y."/>
        </authorList>
    </citation>
    <scope>NUCLEOTIDE SEQUENCE</scope>
    <source>
        <strain evidence="1">MMC_N1</strain>
    </source>
</reference>
<keyword evidence="2" id="KW-1185">Reference proteome</keyword>
<accession>A0ABQ9K355</accession>
<name>A0ABQ9K355_9CUCU</name>